<evidence type="ECO:0000256" key="3">
    <source>
        <dbReference type="SAM" id="Phobius"/>
    </source>
</evidence>
<dbReference type="CDD" id="cd01821">
    <property type="entry name" value="Rhamnogalacturan_acetylesterase_like"/>
    <property type="match status" value="1"/>
</dbReference>
<keyword evidence="3" id="KW-1133">Transmembrane helix</keyword>
<evidence type="ECO:0000256" key="1">
    <source>
        <dbReference type="ARBA" id="ARBA00008668"/>
    </source>
</evidence>
<evidence type="ECO:0000313" key="4">
    <source>
        <dbReference type="EMBL" id="KYD26303.1"/>
    </source>
</evidence>
<dbReference type="PANTHER" id="PTHR43695">
    <property type="entry name" value="PUTATIVE (AFU_ORTHOLOGUE AFUA_2G17250)-RELATED"/>
    <property type="match status" value="1"/>
</dbReference>
<organism evidence="4 5">
    <name type="scientific">Geobacillus stearothermophilus</name>
    <name type="common">Bacillus stearothermophilus</name>
    <dbReference type="NCBI Taxonomy" id="1422"/>
    <lineage>
        <taxon>Bacteria</taxon>
        <taxon>Bacillati</taxon>
        <taxon>Bacillota</taxon>
        <taxon>Bacilli</taxon>
        <taxon>Bacillales</taxon>
        <taxon>Anoxybacillaceae</taxon>
        <taxon>Geobacillus</taxon>
    </lineage>
</organism>
<sequence>MAASNDNGEQTEKTSSCRIGGIRLRRKKAAFLCLAVIAASVALIAQPDTDGKASKTGGRAVITIYLAGDSTVAAAPRSRAPRAGWGEMLDDWFDDNVMVKNMAASGRSAKSFVEEGRLSRILREMKKGDYLFIQFGHNDEKVNDPARYTEPFTSYQSYLKRYIDGARTKGATPVLITPVERRRFSADGRALNSHGLYPAAMKALGEREHVPVIDLTAKSRQRFEQLGPEQTKQLFLWLAPGEHANYPHGIEDNTHFHKRGAKEIARLVVEGIMELNLPLRRHLIRSPEREHAPSR</sequence>
<keyword evidence="2" id="KW-0378">Hydrolase</keyword>
<dbReference type="PANTHER" id="PTHR43695:SF1">
    <property type="entry name" value="RHAMNOGALACTURONAN ACETYLESTERASE"/>
    <property type="match status" value="1"/>
</dbReference>
<keyword evidence="3" id="KW-0812">Transmembrane</keyword>
<comment type="similarity">
    <text evidence="1">Belongs to the 'GDSL' lipolytic enzyme family.</text>
</comment>
<dbReference type="SUPFAM" id="SSF52266">
    <property type="entry name" value="SGNH hydrolase"/>
    <property type="match status" value="1"/>
</dbReference>
<reference evidence="4 5" key="1">
    <citation type="submission" date="2016-01" db="EMBL/GenBank/DDBJ databases">
        <title>Draft Genome Sequences of Seven Thermophilic Sporeformers Isolated from Foods.</title>
        <authorList>
            <person name="Berendsen E.M."/>
            <person name="Wells-Bennik M.H."/>
            <person name="Krawcyk A.O."/>
            <person name="De Jong A."/>
            <person name="Holsappel S."/>
            <person name="Eijlander R.T."/>
            <person name="Kuipers O.P."/>
        </authorList>
    </citation>
    <scope>NUCLEOTIDE SEQUENCE [LARGE SCALE GENOMIC DNA]</scope>
    <source>
        <strain evidence="4 5">B4109</strain>
    </source>
</reference>
<dbReference type="PATRIC" id="fig|1422.18.peg.19"/>
<name>A0A150MPD7_GEOSE</name>
<comment type="caution">
    <text evidence="4">The sequence shown here is derived from an EMBL/GenBank/DDBJ whole genome shotgun (WGS) entry which is preliminary data.</text>
</comment>
<dbReference type="Gene3D" id="3.40.50.1110">
    <property type="entry name" value="SGNH hydrolase"/>
    <property type="match status" value="1"/>
</dbReference>
<evidence type="ECO:0000256" key="2">
    <source>
        <dbReference type="ARBA" id="ARBA00022801"/>
    </source>
</evidence>
<evidence type="ECO:0000313" key="5">
    <source>
        <dbReference type="Proteomes" id="UP000075424"/>
    </source>
</evidence>
<dbReference type="InterPro" id="IPR001087">
    <property type="entry name" value="GDSL"/>
</dbReference>
<protein>
    <submittedName>
        <fullName evidence="4">Uncharacterized protein</fullName>
    </submittedName>
</protein>
<dbReference type="GO" id="GO:0016787">
    <property type="term" value="F:hydrolase activity"/>
    <property type="evidence" value="ECO:0007669"/>
    <property type="project" value="UniProtKB-KW"/>
</dbReference>
<keyword evidence="3" id="KW-0472">Membrane</keyword>
<dbReference type="AlphaFoldDB" id="A0A150MPD7"/>
<accession>A0A150MPD7</accession>
<dbReference type="Pfam" id="PF00657">
    <property type="entry name" value="Lipase_GDSL"/>
    <property type="match status" value="1"/>
</dbReference>
<dbReference type="EMBL" id="LQYV01000069">
    <property type="protein sequence ID" value="KYD26303.1"/>
    <property type="molecule type" value="Genomic_DNA"/>
</dbReference>
<dbReference type="InterPro" id="IPR037459">
    <property type="entry name" value="RhgT-like"/>
</dbReference>
<proteinExistence type="inferred from homology"/>
<gene>
    <name evidence="4" type="ORF">B4109_1639</name>
</gene>
<dbReference type="Proteomes" id="UP000075424">
    <property type="component" value="Unassembled WGS sequence"/>
</dbReference>
<feature type="transmembrane region" description="Helical" evidence="3">
    <location>
        <begin position="29"/>
        <end position="45"/>
    </location>
</feature>
<dbReference type="InterPro" id="IPR036514">
    <property type="entry name" value="SGNH_hydro_sf"/>
</dbReference>